<evidence type="ECO:0000313" key="2">
    <source>
        <dbReference type="Proteomes" id="UP000032266"/>
    </source>
</evidence>
<dbReference type="STRING" id="1445510.YC6258_05329"/>
<proteinExistence type="predicted"/>
<dbReference type="HOGENOM" id="CLU_3328503_0_0_6"/>
<reference evidence="1 2" key="1">
    <citation type="submission" date="2014-01" db="EMBL/GenBank/DDBJ databases">
        <title>Full genme sequencing of cellulolytic bacterium Gynuella sunshinyii YC6258T gen. nov., sp. nov.</title>
        <authorList>
            <person name="Khan H."/>
            <person name="Chung E.J."/>
            <person name="Chung Y.R."/>
        </authorList>
    </citation>
    <scope>NUCLEOTIDE SEQUENCE [LARGE SCALE GENOMIC DNA]</scope>
    <source>
        <strain evidence="1 2">YC6258</strain>
    </source>
</reference>
<organism evidence="1 2">
    <name type="scientific">Gynuella sunshinyii YC6258</name>
    <dbReference type="NCBI Taxonomy" id="1445510"/>
    <lineage>
        <taxon>Bacteria</taxon>
        <taxon>Pseudomonadati</taxon>
        <taxon>Pseudomonadota</taxon>
        <taxon>Gammaproteobacteria</taxon>
        <taxon>Oceanospirillales</taxon>
        <taxon>Saccharospirillaceae</taxon>
        <taxon>Gynuella</taxon>
    </lineage>
</organism>
<keyword evidence="2" id="KW-1185">Reference proteome</keyword>
<dbReference type="KEGG" id="gsn:YC6258_05329"/>
<evidence type="ECO:0000313" key="1">
    <source>
        <dbReference type="EMBL" id="AJQ97359.1"/>
    </source>
</evidence>
<gene>
    <name evidence="1" type="ORF">YC6258_05329</name>
</gene>
<accession>A0A0C5W412</accession>
<dbReference type="Proteomes" id="UP000032266">
    <property type="component" value="Chromosome"/>
</dbReference>
<protein>
    <submittedName>
        <fullName evidence="1">Uncharacterized protein</fullName>
    </submittedName>
</protein>
<name>A0A0C5W412_9GAMM</name>
<dbReference type="AlphaFoldDB" id="A0A0C5W412"/>
<dbReference type="EMBL" id="CP007142">
    <property type="protein sequence ID" value="AJQ97359.1"/>
    <property type="molecule type" value="Genomic_DNA"/>
</dbReference>
<sequence>MANGVVRHPGTSLHHSVNPTSILAGLITFQSWTILSQH</sequence>